<reference evidence="1" key="1">
    <citation type="submission" date="2017-08" db="EMBL/GenBank/DDBJ databases">
        <authorList>
            <person name="Polle J.E."/>
            <person name="Barry K."/>
            <person name="Cushman J."/>
            <person name="Schmutz J."/>
            <person name="Tran D."/>
            <person name="Hathwaick L.T."/>
            <person name="Yim W.C."/>
            <person name="Jenkins J."/>
            <person name="Mckie-Krisberg Z.M."/>
            <person name="Prochnik S."/>
            <person name="Lindquist E."/>
            <person name="Dockter R.B."/>
            <person name="Adam C."/>
            <person name="Molina H."/>
            <person name="Bunkerborg J."/>
            <person name="Jin E."/>
            <person name="Buchheim M."/>
            <person name="Magnuson J."/>
        </authorList>
    </citation>
    <scope>NUCLEOTIDE SEQUENCE</scope>
    <source>
        <strain evidence="1">CCAP 19/18</strain>
    </source>
</reference>
<dbReference type="Proteomes" id="UP000815325">
    <property type="component" value="Unassembled WGS sequence"/>
</dbReference>
<proteinExistence type="predicted"/>
<name>A0ABQ7FU01_DUNSA</name>
<evidence type="ECO:0000313" key="1">
    <source>
        <dbReference type="EMBL" id="KAF5825906.1"/>
    </source>
</evidence>
<accession>A0ABQ7FU01</accession>
<organism evidence="1 2">
    <name type="scientific">Dunaliella salina</name>
    <name type="common">Green alga</name>
    <name type="synonym">Protococcus salinus</name>
    <dbReference type="NCBI Taxonomy" id="3046"/>
    <lineage>
        <taxon>Eukaryota</taxon>
        <taxon>Viridiplantae</taxon>
        <taxon>Chlorophyta</taxon>
        <taxon>core chlorophytes</taxon>
        <taxon>Chlorophyceae</taxon>
        <taxon>CS clade</taxon>
        <taxon>Chlamydomonadales</taxon>
        <taxon>Dunaliellaceae</taxon>
        <taxon>Dunaliella</taxon>
    </lineage>
</organism>
<gene>
    <name evidence="1" type="ORF">DUNSADRAFT_6025</name>
</gene>
<keyword evidence="2" id="KW-1185">Reference proteome</keyword>
<sequence>MGKEAAEDPFCSCNIFGAQGRALKQNKKLANNLVSSGPPPGVAYDVPQIAELNTSSLEHESTRVNLGRRALLSQSLAQGNFYFSHKFTTAGATGREGPSLAALQDAYADKAWAQDPSVLKSDSGIQIWTVQQSGTYRIEAQVS</sequence>
<evidence type="ECO:0000313" key="2">
    <source>
        <dbReference type="Proteomes" id="UP000815325"/>
    </source>
</evidence>
<protein>
    <submittedName>
        <fullName evidence="1">Uncharacterized protein</fullName>
    </submittedName>
</protein>
<dbReference type="EMBL" id="MU071708">
    <property type="protein sequence ID" value="KAF5825906.1"/>
    <property type="molecule type" value="Genomic_DNA"/>
</dbReference>
<comment type="caution">
    <text evidence="1">The sequence shown here is derived from an EMBL/GenBank/DDBJ whole genome shotgun (WGS) entry which is preliminary data.</text>
</comment>